<comment type="similarity">
    <text evidence="2">Belongs to the choline/ethanolamine kinase family.</text>
</comment>
<dbReference type="InterPro" id="IPR011009">
    <property type="entry name" value="Kinase-like_dom_sf"/>
</dbReference>
<dbReference type="AlphaFoldDB" id="A0A699ZI84"/>
<reference evidence="5 6" key="1">
    <citation type="submission" date="2020-02" db="EMBL/GenBank/DDBJ databases">
        <title>Draft genome sequence of Haematococcus lacustris strain NIES-144.</title>
        <authorList>
            <person name="Morimoto D."/>
            <person name="Nakagawa S."/>
            <person name="Yoshida T."/>
            <person name="Sawayama S."/>
        </authorList>
    </citation>
    <scope>NUCLEOTIDE SEQUENCE [LARGE SCALE GENOMIC DNA]</scope>
    <source>
        <strain evidence="5 6">NIES-144</strain>
    </source>
</reference>
<dbReference type="GO" id="GO:0004305">
    <property type="term" value="F:ethanolamine kinase activity"/>
    <property type="evidence" value="ECO:0007669"/>
    <property type="project" value="UniProtKB-EC"/>
</dbReference>
<feature type="region of interest" description="Disordered" evidence="4">
    <location>
        <begin position="1"/>
        <end position="20"/>
    </location>
</feature>
<dbReference type="Pfam" id="PF01633">
    <property type="entry name" value="Choline_kinase"/>
    <property type="match status" value="1"/>
</dbReference>
<evidence type="ECO:0000313" key="5">
    <source>
        <dbReference type="EMBL" id="GFH18776.1"/>
    </source>
</evidence>
<evidence type="ECO:0000256" key="1">
    <source>
        <dbReference type="ARBA" id="ARBA00037883"/>
    </source>
</evidence>
<dbReference type="SUPFAM" id="SSF56112">
    <property type="entry name" value="Protein kinase-like (PK-like)"/>
    <property type="match status" value="1"/>
</dbReference>
<keyword evidence="6" id="KW-1185">Reference proteome</keyword>
<dbReference type="GO" id="GO:0005737">
    <property type="term" value="C:cytoplasm"/>
    <property type="evidence" value="ECO:0007669"/>
    <property type="project" value="TreeGrafter"/>
</dbReference>
<evidence type="ECO:0000256" key="3">
    <source>
        <dbReference type="ARBA" id="ARBA00038874"/>
    </source>
</evidence>
<protein>
    <recommendedName>
        <fullName evidence="3">ethanolamine kinase</fullName>
        <ecNumber evidence="3">2.7.1.82</ecNumber>
    </recommendedName>
</protein>
<name>A0A699ZI84_HAELA</name>
<dbReference type="EMBL" id="BLLF01001354">
    <property type="protein sequence ID" value="GFH18776.1"/>
    <property type="molecule type" value="Genomic_DNA"/>
</dbReference>
<evidence type="ECO:0000256" key="2">
    <source>
        <dbReference type="ARBA" id="ARBA00038211"/>
    </source>
</evidence>
<comment type="caution">
    <text evidence="5">The sequence shown here is derived from an EMBL/GenBank/DDBJ whole genome shotgun (WGS) entry which is preliminary data.</text>
</comment>
<dbReference type="Gene3D" id="3.90.1200.10">
    <property type="match status" value="1"/>
</dbReference>
<accession>A0A699ZI84</accession>
<evidence type="ECO:0000256" key="4">
    <source>
        <dbReference type="SAM" id="MobiDB-lite"/>
    </source>
</evidence>
<gene>
    <name evidence="5" type="ORF">HaLaN_15633</name>
</gene>
<comment type="pathway">
    <text evidence="1">Phospholipid metabolism; phosphatidylethanolamine biosynthesis; phosphatidylethanolamine from ethanolamine: step 1/3.</text>
</comment>
<dbReference type="EC" id="2.7.1.82" evidence="3"/>
<organism evidence="5 6">
    <name type="scientific">Haematococcus lacustris</name>
    <name type="common">Green alga</name>
    <name type="synonym">Haematococcus pluvialis</name>
    <dbReference type="NCBI Taxonomy" id="44745"/>
    <lineage>
        <taxon>Eukaryota</taxon>
        <taxon>Viridiplantae</taxon>
        <taxon>Chlorophyta</taxon>
        <taxon>core chlorophytes</taxon>
        <taxon>Chlorophyceae</taxon>
        <taxon>CS clade</taxon>
        <taxon>Chlamydomonadales</taxon>
        <taxon>Haematococcaceae</taxon>
        <taxon>Haematococcus</taxon>
    </lineage>
</organism>
<dbReference type="PANTHER" id="PTHR22603:SF66">
    <property type="entry name" value="ETHANOLAMINE KINASE"/>
    <property type="match status" value="1"/>
</dbReference>
<dbReference type="PANTHER" id="PTHR22603">
    <property type="entry name" value="CHOLINE/ETHANOALAMINE KINASE"/>
    <property type="match status" value="1"/>
</dbReference>
<sequence length="95" mass="10694">MAEDAAVKEMGQPPGAESQDVPAVLSDAQLDKLCAEADLFALVSHTFWGIWALVQARYSPIDFDYLEYSAMRWREYHRRKPDTFTAAKQAFLPAA</sequence>
<dbReference type="Proteomes" id="UP000485058">
    <property type="component" value="Unassembled WGS sequence"/>
</dbReference>
<evidence type="ECO:0000313" key="6">
    <source>
        <dbReference type="Proteomes" id="UP000485058"/>
    </source>
</evidence>
<proteinExistence type="inferred from homology"/>
<dbReference type="GO" id="GO:0006646">
    <property type="term" value="P:phosphatidylethanolamine biosynthetic process"/>
    <property type="evidence" value="ECO:0007669"/>
    <property type="project" value="TreeGrafter"/>
</dbReference>